<reference evidence="1 2" key="1">
    <citation type="journal article" date="2013" name="Genome Biol.">
        <title>Genome of Acanthamoeba castellanii highlights extensive lateral gene transfer and early evolution of tyrosine kinase signaling.</title>
        <authorList>
            <person name="Clarke M."/>
            <person name="Lohan A.J."/>
            <person name="Liu B."/>
            <person name="Lagkouvardos I."/>
            <person name="Roy S."/>
            <person name="Zafar N."/>
            <person name="Bertelli C."/>
            <person name="Schilde C."/>
            <person name="Kianianmomeni A."/>
            <person name="Burglin T.R."/>
            <person name="Frech C."/>
            <person name="Turcotte B."/>
            <person name="Kopec K.O."/>
            <person name="Synnott J.M."/>
            <person name="Choo C."/>
            <person name="Paponov I."/>
            <person name="Finkler A."/>
            <person name="Soon Heng Tan C."/>
            <person name="Hutchins A.P."/>
            <person name="Weinmeier T."/>
            <person name="Rattei T."/>
            <person name="Chu J.S."/>
            <person name="Gimenez G."/>
            <person name="Irimia M."/>
            <person name="Rigden D.J."/>
            <person name="Fitzpatrick D.A."/>
            <person name="Lorenzo-Morales J."/>
            <person name="Bateman A."/>
            <person name="Chiu C.H."/>
            <person name="Tang P."/>
            <person name="Hegemann P."/>
            <person name="Fromm H."/>
            <person name="Raoult D."/>
            <person name="Greub G."/>
            <person name="Miranda-Saavedra D."/>
            <person name="Chen N."/>
            <person name="Nash P."/>
            <person name="Ginger M.L."/>
            <person name="Horn M."/>
            <person name="Schaap P."/>
            <person name="Caler L."/>
            <person name="Loftus B."/>
        </authorList>
    </citation>
    <scope>NUCLEOTIDE SEQUENCE [LARGE SCALE GENOMIC DNA]</scope>
    <source>
        <strain evidence="1 2">Neff</strain>
    </source>
</reference>
<dbReference type="GeneID" id="14913861"/>
<name>L8GMH6_ACACF</name>
<dbReference type="AlphaFoldDB" id="L8GMH6"/>
<organism evidence="1 2">
    <name type="scientific">Acanthamoeba castellanii (strain ATCC 30010 / Neff)</name>
    <dbReference type="NCBI Taxonomy" id="1257118"/>
    <lineage>
        <taxon>Eukaryota</taxon>
        <taxon>Amoebozoa</taxon>
        <taxon>Discosea</taxon>
        <taxon>Longamoebia</taxon>
        <taxon>Centramoebida</taxon>
        <taxon>Acanthamoebidae</taxon>
        <taxon>Acanthamoeba</taxon>
    </lineage>
</organism>
<gene>
    <name evidence="1" type="ORF">ACA1_244410</name>
</gene>
<evidence type="ECO:0000313" key="1">
    <source>
        <dbReference type="EMBL" id="ELR13421.1"/>
    </source>
</evidence>
<accession>L8GMH6</accession>
<sequence length="71" mass="8170">MEKVTKKAQEVRTLYIASDEGIREYVLEYFFDWRSANRVTKPEADSDIIHDKIIHDALGSLGATKNVKARM</sequence>
<protein>
    <submittedName>
        <fullName evidence="1">Uncharacterized protein</fullName>
    </submittedName>
</protein>
<dbReference type="Proteomes" id="UP000011083">
    <property type="component" value="Unassembled WGS sequence"/>
</dbReference>
<proteinExistence type="predicted"/>
<keyword evidence="2" id="KW-1185">Reference proteome</keyword>
<dbReference type="KEGG" id="acan:ACA1_244410"/>
<dbReference type="RefSeq" id="XP_004335434.1">
    <property type="nucleotide sequence ID" value="XM_004335386.1"/>
</dbReference>
<evidence type="ECO:0000313" key="2">
    <source>
        <dbReference type="Proteomes" id="UP000011083"/>
    </source>
</evidence>
<dbReference type="EMBL" id="KB008093">
    <property type="protein sequence ID" value="ELR13421.1"/>
    <property type="molecule type" value="Genomic_DNA"/>
</dbReference>
<dbReference type="VEuPathDB" id="AmoebaDB:ACA1_244410"/>